<dbReference type="Proteomes" id="UP001610563">
    <property type="component" value="Unassembled WGS sequence"/>
</dbReference>
<evidence type="ECO:0000313" key="2">
    <source>
        <dbReference type="Proteomes" id="UP001610563"/>
    </source>
</evidence>
<name>A0ABR4GCK6_9EURO</name>
<dbReference type="EMBL" id="JBFTWV010000024">
    <property type="protein sequence ID" value="KAL2796746.1"/>
    <property type="molecule type" value="Genomic_DNA"/>
</dbReference>
<comment type="caution">
    <text evidence="1">The sequence shown here is derived from an EMBL/GenBank/DDBJ whole genome shotgun (WGS) entry which is preliminary data.</text>
</comment>
<evidence type="ECO:0000313" key="1">
    <source>
        <dbReference type="EMBL" id="KAL2796746.1"/>
    </source>
</evidence>
<reference evidence="1 2" key="1">
    <citation type="submission" date="2024-07" db="EMBL/GenBank/DDBJ databases">
        <title>Section-level genome sequencing and comparative genomics of Aspergillus sections Usti and Cavernicolus.</title>
        <authorList>
            <consortium name="Lawrence Berkeley National Laboratory"/>
            <person name="Nybo J.L."/>
            <person name="Vesth T.C."/>
            <person name="Theobald S."/>
            <person name="Frisvad J.C."/>
            <person name="Larsen T.O."/>
            <person name="Kjaerboelling I."/>
            <person name="Rothschild-Mancinelli K."/>
            <person name="Lyhne E.K."/>
            <person name="Kogle M.E."/>
            <person name="Barry K."/>
            <person name="Clum A."/>
            <person name="Na H."/>
            <person name="Ledsgaard L."/>
            <person name="Lin J."/>
            <person name="Lipzen A."/>
            <person name="Kuo A."/>
            <person name="Riley R."/>
            <person name="Mondo S."/>
            <person name="Labutti K."/>
            <person name="Haridas S."/>
            <person name="Pangalinan J."/>
            <person name="Salamov A.A."/>
            <person name="Simmons B.A."/>
            <person name="Magnuson J.K."/>
            <person name="Chen J."/>
            <person name="Drula E."/>
            <person name="Henrissat B."/>
            <person name="Wiebenga A."/>
            <person name="Lubbers R.J."/>
            <person name="Gomes A.C."/>
            <person name="Makela M.R."/>
            <person name="Stajich J."/>
            <person name="Grigoriev I.V."/>
            <person name="Mortensen U.H."/>
            <person name="De Vries R.P."/>
            <person name="Baker S.E."/>
            <person name="Andersen M.R."/>
        </authorList>
    </citation>
    <scope>NUCLEOTIDE SEQUENCE [LARGE SCALE GENOMIC DNA]</scope>
    <source>
        <strain evidence="1 2">CBS 209.92</strain>
    </source>
</reference>
<organism evidence="1 2">
    <name type="scientific">Aspergillus keveii</name>
    <dbReference type="NCBI Taxonomy" id="714993"/>
    <lineage>
        <taxon>Eukaryota</taxon>
        <taxon>Fungi</taxon>
        <taxon>Dikarya</taxon>
        <taxon>Ascomycota</taxon>
        <taxon>Pezizomycotina</taxon>
        <taxon>Eurotiomycetes</taxon>
        <taxon>Eurotiomycetidae</taxon>
        <taxon>Eurotiales</taxon>
        <taxon>Aspergillaceae</taxon>
        <taxon>Aspergillus</taxon>
        <taxon>Aspergillus subgen. Nidulantes</taxon>
    </lineage>
</organism>
<proteinExistence type="predicted"/>
<sequence>MDSGNGSHDGKCVSFKQFFAELFSKEEILEHALGLIKRASHCHEIIYQNVQPPVAAYLLENLEELTSQKTIRKTFNSVTQAVRLVAMPTSFHNCIQGWVTSEVGMWCGRGILNEDEVGHLEVEAGTTLHFNHPPYAGSSKEPDLSIKYQDDLLPPIVIETGWSETHAKLLDDMNLLLVGGNGSIRAAVIVDWQVTAAGNVRGKIELYVLDRAGMPIRRQCEDIFPEPAPQVAAAQEITFTRRMLFGSNIARGRNPRDIYSLRLDVLRNKARTALRSMNLSPA</sequence>
<gene>
    <name evidence="1" type="ORF">BJX66DRAFT_129518</name>
</gene>
<accession>A0ABR4GCK6</accession>
<keyword evidence="2" id="KW-1185">Reference proteome</keyword>
<protein>
    <submittedName>
        <fullName evidence="1">Uncharacterized protein</fullName>
    </submittedName>
</protein>